<dbReference type="GO" id="GO:0016987">
    <property type="term" value="F:sigma factor activity"/>
    <property type="evidence" value="ECO:0007669"/>
    <property type="project" value="UniProtKB-KW"/>
</dbReference>
<gene>
    <name evidence="6" type="ORF">LOC68_26745</name>
</gene>
<evidence type="ECO:0000259" key="5">
    <source>
        <dbReference type="Pfam" id="PF07638"/>
    </source>
</evidence>
<comment type="similarity">
    <text evidence="1">Belongs to the sigma-70 factor family. ECF subfamily.</text>
</comment>
<protein>
    <submittedName>
        <fullName evidence="6">Sigma-70 family RNA polymerase sigma factor</fullName>
    </submittedName>
</protein>
<dbReference type="InterPro" id="IPR013324">
    <property type="entry name" value="RNA_pol_sigma_r3/r4-like"/>
</dbReference>
<dbReference type="CDD" id="cd06171">
    <property type="entry name" value="Sigma70_r4"/>
    <property type="match status" value="1"/>
</dbReference>
<dbReference type="RefSeq" id="WP_230224869.1">
    <property type="nucleotide sequence ID" value="NZ_JAJKFT010000010.1"/>
</dbReference>
<feature type="domain" description="RNA polymerase sigma-70 ECF-like HTH" evidence="5">
    <location>
        <begin position="13"/>
        <end position="188"/>
    </location>
</feature>
<dbReference type="Gene3D" id="1.10.10.10">
    <property type="entry name" value="Winged helix-like DNA-binding domain superfamily/Winged helix DNA-binding domain"/>
    <property type="match status" value="1"/>
</dbReference>
<keyword evidence="3" id="KW-0731">Sigma factor</keyword>
<dbReference type="PANTHER" id="PTHR43133">
    <property type="entry name" value="RNA POLYMERASE ECF-TYPE SIGMA FACTO"/>
    <property type="match status" value="1"/>
</dbReference>
<evidence type="ECO:0000313" key="6">
    <source>
        <dbReference type="EMBL" id="MCC9632010.1"/>
    </source>
</evidence>
<dbReference type="InterPro" id="IPR039425">
    <property type="entry name" value="RNA_pol_sigma-70-like"/>
</dbReference>
<dbReference type="SUPFAM" id="SSF88659">
    <property type="entry name" value="Sigma3 and sigma4 domains of RNA polymerase sigma factors"/>
    <property type="match status" value="1"/>
</dbReference>
<dbReference type="NCBIfam" id="TIGR02937">
    <property type="entry name" value="sigma70-ECF"/>
    <property type="match status" value="1"/>
</dbReference>
<evidence type="ECO:0000313" key="7">
    <source>
        <dbReference type="Proteomes" id="UP001139103"/>
    </source>
</evidence>
<dbReference type="InterPro" id="IPR014284">
    <property type="entry name" value="RNA_pol_sigma-70_dom"/>
</dbReference>
<evidence type="ECO:0000256" key="1">
    <source>
        <dbReference type="ARBA" id="ARBA00010641"/>
    </source>
</evidence>
<reference evidence="6" key="1">
    <citation type="submission" date="2021-11" db="EMBL/GenBank/DDBJ databases">
        <title>Genome sequence.</title>
        <authorList>
            <person name="Sun Q."/>
        </authorList>
    </citation>
    <scope>NUCLEOTIDE SEQUENCE</scope>
    <source>
        <strain evidence="6">JC732</strain>
    </source>
</reference>
<dbReference type="Gene3D" id="1.10.1740.10">
    <property type="match status" value="1"/>
</dbReference>
<proteinExistence type="inferred from homology"/>
<dbReference type="EMBL" id="JAJKFT010000010">
    <property type="protein sequence ID" value="MCC9632010.1"/>
    <property type="molecule type" value="Genomic_DNA"/>
</dbReference>
<accession>A0A9X1MT44</accession>
<dbReference type="GO" id="GO:0006352">
    <property type="term" value="P:DNA-templated transcription initiation"/>
    <property type="evidence" value="ECO:0007669"/>
    <property type="project" value="InterPro"/>
</dbReference>
<dbReference type="InterPro" id="IPR036388">
    <property type="entry name" value="WH-like_DNA-bd_sf"/>
</dbReference>
<keyword evidence="4" id="KW-0804">Transcription</keyword>
<organism evidence="6 7">
    <name type="scientific">Blastopirellula sediminis</name>
    <dbReference type="NCBI Taxonomy" id="2894196"/>
    <lineage>
        <taxon>Bacteria</taxon>
        <taxon>Pseudomonadati</taxon>
        <taxon>Planctomycetota</taxon>
        <taxon>Planctomycetia</taxon>
        <taxon>Pirellulales</taxon>
        <taxon>Pirellulaceae</taxon>
        <taxon>Blastopirellula</taxon>
    </lineage>
</organism>
<dbReference type="SUPFAM" id="SSF88946">
    <property type="entry name" value="Sigma2 domain of RNA polymerase sigma factors"/>
    <property type="match status" value="1"/>
</dbReference>
<evidence type="ECO:0000256" key="3">
    <source>
        <dbReference type="ARBA" id="ARBA00023082"/>
    </source>
</evidence>
<dbReference type="AlphaFoldDB" id="A0A9X1MT44"/>
<dbReference type="Proteomes" id="UP001139103">
    <property type="component" value="Unassembled WGS sequence"/>
</dbReference>
<comment type="caution">
    <text evidence="6">The sequence shown here is derived from an EMBL/GenBank/DDBJ whole genome shotgun (WGS) entry which is preliminary data.</text>
</comment>
<keyword evidence="2" id="KW-0805">Transcription regulation</keyword>
<dbReference type="InterPro" id="IPR013325">
    <property type="entry name" value="RNA_pol_sigma_r2"/>
</dbReference>
<dbReference type="InterPro" id="IPR053812">
    <property type="entry name" value="HTH_Sigma70_ECF-like"/>
</dbReference>
<dbReference type="Pfam" id="PF07638">
    <property type="entry name" value="Sigma70_ECF"/>
    <property type="match status" value="1"/>
</dbReference>
<evidence type="ECO:0000256" key="2">
    <source>
        <dbReference type="ARBA" id="ARBA00023015"/>
    </source>
</evidence>
<sequence>MAESQISTMQLQALLDRGDDEAYQELLALASLRLHKLASKMLKGYPKLRRWEETDDVFQMSAIRLHQSLSSVRPRSVREFFGLAATQIRRTLIDLGRHYFGPQGHGANHASDPDVPAVAKSDSPENLLFWSQFHETVEQLPEEEREVFQLLWYAGTTQREAADLLGISTRTVLRRYYRARIFLQRTLKGANP</sequence>
<dbReference type="PANTHER" id="PTHR43133:SF39">
    <property type="entry name" value="SIMILAR TO RNA POLYMERASE SIGMA-E FACTOR"/>
    <property type="match status" value="1"/>
</dbReference>
<keyword evidence="7" id="KW-1185">Reference proteome</keyword>
<name>A0A9X1MT44_9BACT</name>
<evidence type="ECO:0000256" key="4">
    <source>
        <dbReference type="ARBA" id="ARBA00023163"/>
    </source>
</evidence>